<dbReference type="GO" id="GO:0005886">
    <property type="term" value="C:plasma membrane"/>
    <property type="evidence" value="ECO:0007669"/>
    <property type="project" value="UniProtKB-SubCell"/>
</dbReference>
<feature type="domain" description="Major facilitator superfamily (MFS) profile" evidence="11">
    <location>
        <begin position="8"/>
        <end position="428"/>
    </location>
</feature>
<evidence type="ECO:0000256" key="4">
    <source>
        <dbReference type="ARBA" id="ARBA00022475"/>
    </source>
</evidence>
<evidence type="ECO:0000256" key="9">
    <source>
        <dbReference type="RuleBase" id="RU003346"/>
    </source>
</evidence>
<dbReference type="InterPro" id="IPR050814">
    <property type="entry name" value="Myo-inositol_Transporter"/>
</dbReference>
<keyword evidence="6 10" id="KW-0812">Transmembrane</keyword>
<dbReference type="Proteomes" id="UP000198984">
    <property type="component" value="Unassembled WGS sequence"/>
</dbReference>
<evidence type="ECO:0000256" key="10">
    <source>
        <dbReference type="SAM" id="Phobius"/>
    </source>
</evidence>
<evidence type="ECO:0000256" key="1">
    <source>
        <dbReference type="ARBA" id="ARBA00004651"/>
    </source>
</evidence>
<evidence type="ECO:0000313" key="13">
    <source>
        <dbReference type="Proteomes" id="UP000198984"/>
    </source>
</evidence>
<dbReference type="InterPro" id="IPR020846">
    <property type="entry name" value="MFS_dom"/>
</dbReference>
<evidence type="ECO:0000256" key="3">
    <source>
        <dbReference type="ARBA" id="ARBA00022448"/>
    </source>
</evidence>
<dbReference type="STRING" id="573321.SAMN04488505_102329"/>
<keyword evidence="8 10" id="KW-0472">Membrane</keyword>
<dbReference type="RefSeq" id="WP_089909378.1">
    <property type="nucleotide sequence ID" value="NZ_FOBB01000002.1"/>
</dbReference>
<evidence type="ECO:0000256" key="8">
    <source>
        <dbReference type="ARBA" id="ARBA00023136"/>
    </source>
</evidence>
<keyword evidence="13" id="KW-1185">Reference proteome</keyword>
<organism evidence="12 13">
    <name type="scientific">Chitinophaga rupis</name>
    <dbReference type="NCBI Taxonomy" id="573321"/>
    <lineage>
        <taxon>Bacteria</taxon>
        <taxon>Pseudomonadati</taxon>
        <taxon>Bacteroidota</taxon>
        <taxon>Chitinophagia</taxon>
        <taxon>Chitinophagales</taxon>
        <taxon>Chitinophagaceae</taxon>
        <taxon>Chitinophaga</taxon>
    </lineage>
</organism>
<feature type="transmembrane region" description="Helical" evidence="10">
    <location>
        <begin position="398"/>
        <end position="421"/>
    </location>
</feature>
<protein>
    <submittedName>
        <fullName evidence="12">MFS transporter, sugar porter (SP) family</fullName>
    </submittedName>
</protein>
<evidence type="ECO:0000259" key="11">
    <source>
        <dbReference type="PROSITE" id="PS50850"/>
    </source>
</evidence>
<keyword evidence="4" id="KW-1003">Cell membrane</keyword>
<dbReference type="PANTHER" id="PTHR48020:SF12">
    <property type="entry name" value="PROTON MYO-INOSITOL COTRANSPORTER"/>
    <property type="match status" value="1"/>
</dbReference>
<feature type="transmembrane region" description="Helical" evidence="10">
    <location>
        <begin position="162"/>
        <end position="184"/>
    </location>
</feature>
<dbReference type="EMBL" id="FOBB01000002">
    <property type="protein sequence ID" value="SEL46548.1"/>
    <property type="molecule type" value="Genomic_DNA"/>
</dbReference>
<dbReference type="FunFam" id="1.20.1250.20:FF:000122">
    <property type="entry name" value="D-xylose transporter XylE"/>
    <property type="match status" value="1"/>
</dbReference>
<feature type="transmembrane region" description="Helical" evidence="10">
    <location>
        <begin position="74"/>
        <end position="93"/>
    </location>
</feature>
<feature type="transmembrane region" description="Helical" evidence="10">
    <location>
        <begin position="373"/>
        <end position="392"/>
    </location>
</feature>
<dbReference type="NCBIfam" id="TIGR00879">
    <property type="entry name" value="SP"/>
    <property type="match status" value="1"/>
</dbReference>
<feature type="transmembrane region" description="Helical" evidence="10">
    <location>
        <begin position="243"/>
        <end position="265"/>
    </location>
</feature>
<dbReference type="OrthoDB" id="9783823at2"/>
<reference evidence="12 13" key="1">
    <citation type="submission" date="2016-10" db="EMBL/GenBank/DDBJ databases">
        <authorList>
            <person name="de Groot N.N."/>
        </authorList>
    </citation>
    <scope>NUCLEOTIDE SEQUENCE [LARGE SCALE GENOMIC DNA]</scope>
    <source>
        <strain evidence="12 13">DSM 21039</strain>
    </source>
</reference>
<evidence type="ECO:0000256" key="6">
    <source>
        <dbReference type="ARBA" id="ARBA00022692"/>
    </source>
</evidence>
<dbReference type="AlphaFoldDB" id="A0A1H7QFL6"/>
<evidence type="ECO:0000256" key="5">
    <source>
        <dbReference type="ARBA" id="ARBA00022597"/>
    </source>
</evidence>
<dbReference type="PROSITE" id="PS00217">
    <property type="entry name" value="SUGAR_TRANSPORT_2"/>
    <property type="match status" value="1"/>
</dbReference>
<evidence type="ECO:0000256" key="2">
    <source>
        <dbReference type="ARBA" id="ARBA00010992"/>
    </source>
</evidence>
<dbReference type="Gene3D" id="1.20.1250.20">
    <property type="entry name" value="MFS general substrate transporter like domains"/>
    <property type="match status" value="2"/>
</dbReference>
<feature type="transmembrane region" description="Helical" evidence="10">
    <location>
        <begin position="99"/>
        <end position="120"/>
    </location>
</feature>
<evidence type="ECO:0000313" key="12">
    <source>
        <dbReference type="EMBL" id="SEL46548.1"/>
    </source>
</evidence>
<dbReference type="PROSITE" id="PS00216">
    <property type="entry name" value="SUGAR_TRANSPORT_1"/>
    <property type="match status" value="1"/>
</dbReference>
<keyword evidence="5" id="KW-0762">Sugar transport</keyword>
<proteinExistence type="inferred from homology"/>
<feature type="transmembrane region" description="Helical" evidence="10">
    <location>
        <begin position="280"/>
        <end position="301"/>
    </location>
</feature>
<feature type="transmembrane region" description="Helical" evidence="10">
    <location>
        <begin position="132"/>
        <end position="150"/>
    </location>
</feature>
<name>A0A1H7QFL6_9BACT</name>
<dbReference type="InterPro" id="IPR005829">
    <property type="entry name" value="Sugar_transporter_CS"/>
</dbReference>
<feature type="transmembrane region" description="Helical" evidence="10">
    <location>
        <begin position="335"/>
        <end position="361"/>
    </location>
</feature>
<gene>
    <name evidence="12" type="ORF">SAMN04488505_102329</name>
</gene>
<sequence>MNKKLFTGCLVAALGGLLFGADTAVISGAEQAIKEVFQLDGFWHGFTNSIALIGTIVGAIGCGIPLDKYGRKKVLILVGIFYIISALGCGLSHSWPAFLIYRFIGGLGIGASSVAGPMYISEIAPPRLRGRLVALFQFNIVLGILLAYFSNYFINKWVATDAWRWMLGVQAVPSLLFLVLLYLIPESPRWLMKRQRTAEARAVLLSLGNTDADVIVTDIAESLKAENSGHTEKLFTRKFSFPVMCAILLATFNQFSGINAIMYYAPRIFSMTGLARDTALLQAVLIGVTNMVFTIIAMFVIDKFGRKTLLIAGSIGMILFLGLTARAFYLHDFGGYLVLVYLVGFIASFAFSQGAVIWVFLAEIFPNSVRAKGQALGSFTHWFWAAVMTWLFPIVAELPFGGTLAFSFFCVAMVLHLLFAVKMLPETRGKSLEELEKIVLR</sequence>
<dbReference type="InterPro" id="IPR005828">
    <property type="entry name" value="MFS_sugar_transport-like"/>
</dbReference>
<comment type="similarity">
    <text evidence="2 9">Belongs to the major facilitator superfamily. Sugar transporter (TC 2.A.1.1) family.</text>
</comment>
<accession>A0A1H7QFL6</accession>
<keyword evidence="7 10" id="KW-1133">Transmembrane helix</keyword>
<dbReference type="InterPro" id="IPR003663">
    <property type="entry name" value="Sugar/inositol_transpt"/>
</dbReference>
<comment type="subcellular location">
    <subcellularLocation>
        <location evidence="1">Cell membrane</location>
        <topology evidence="1">Multi-pass membrane protein</topology>
    </subcellularLocation>
</comment>
<dbReference type="GO" id="GO:0022857">
    <property type="term" value="F:transmembrane transporter activity"/>
    <property type="evidence" value="ECO:0007669"/>
    <property type="project" value="InterPro"/>
</dbReference>
<dbReference type="PRINTS" id="PR00171">
    <property type="entry name" value="SUGRTRNSPORT"/>
</dbReference>
<feature type="transmembrane region" description="Helical" evidence="10">
    <location>
        <begin position="41"/>
        <end position="62"/>
    </location>
</feature>
<dbReference type="InterPro" id="IPR036259">
    <property type="entry name" value="MFS_trans_sf"/>
</dbReference>
<feature type="transmembrane region" description="Helical" evidence="10">
    <location>
        <begin position="308"/>
        <end position="329"/>
    </location>
</feature>
<dbReference type="PANTHER" id="PTHR48020">
    <property type="entry name" value="PROTON MYO-INOSITOL COTRANSPORTER"/>
    <property type="match status" value="1"/>
</dbReference>
<keyword evidence="3 9" id="KW-0813">Transport</keyword>
<evidence type="ECO:0000256" key="7">
    <source>
        <dbReference type="ARBA" id="ARBA00022989"/>
    </source>
</evidence>
<dbReference type="Pfam" id="PF00083">
    <property type="entry name" value="Sugar_tr"/>
    <property type="match status" value="1"/>
</dbReference>
<dbReference type="SUPFAM" id="SSF103473">
    <property type="entry name" value="MFS general substrate transporter"/>
    <property type="match status" value="1"/>
</dbReference>
<dbReference type="PROSITE" id="PS50850">
    <property type="entry name" value="MFS"/>
    <property type="match status" value="1"/>
</dbReference>